<comment type="caution">
    <text evidence="1">The sequence shown here is derived from an EMBL/GenBank/DDBJ whole genome shotgun (WGS) entry which is preliminary data.</text>
</comment>
<dbReference type="AlphaFoldDB" id="K1LT53"/>
<evidence type="ECO:0000313" key="1">
    <source>
        <dbReference type="EMBL" id="EKB47289.1"/>
    </source>
</evidence>
<evidence type="ECO:0000313" key="2">
    <source>
        <dbReference type="Proteomes" id="UP000004478"/>
    </source>
</evidence>
<dbReference type="EMBL" id="AMGM01000158">
    <property type="protein sequence ID" value="EKB47289.1"/>
    <property type="molecule type" value="Genomic_DNA"/>
</dbReference>
<sequence length="102" mass="10555">MAVHGVKSVVSTLASGLEGNGFHDGGWFFGTLLGPEITGPDVSHVAPLCGVGAGCWVVFFLDCPAHGLSRHVTSFVGCVGGGCDGVVVWELYSGREHLVKQD</sequence>
<proteinExistence type="predicted"/>
<keyword evidence="2" id="KW-1185">Reference proteome</keyword>
<protein>
    <submittedName>
        <fullName evidence="1">Uncharacterized protein</fullName>
    </submittedName>
</protein>
<name>K1LT53_CECL9</name>
<accession>K1LT53</accession>
<organism evidence="1 2">
    <name type="scientific">Cecembia lonarensis (strain CCUG 58316 / KCTC 22772 / LW9)</name>
    <dbReference type="NCBI Taxonomy" id="1225176"/>
    <lineage>
        <taxon>Bacteria</taxon>
        <taxon>Pseudomonadati</taxon>
        <taxon>Bacteroidota</taxon>
        <taxon>Cytophagia</taxon>
        <taxon>Cytophagales</taxon>
        <taxon>Cyclobacteriaceae</taxon>
        <taxon>Cecembia</taxon>
    </lineage>
</organism>
<gene>
    <name evidence="1" type="ORF">B879_04113</name>
</gene>
<dbReference type="Proteomes" id="UP000004478">
    <property type="component" value="Unassembled WGS sequence"/>
</dbReference>
<reference evidence="1 2" key="1">
    <citation type="journal article" date="2012" name="J. Bacteriol.">
        <title>Draft Genome Sequence of Cecembia lonarensis Strain LW9T, Isolated from Lonar Lake, a Haloalkaline Lake in India.</title>
        <authorList>
            <person name="Shivaji S."/>
            <person name="Ara S."/>
            <person name="Singh A."/>
            <person name="Pinnaka A.K."/>
        </authorList>
    </citation>
    <scope>NUCLEOTIDE SEQUENCE [LARGE SCALE GENOMIC DNA]</scope>
    <source>
        <strain evidence="1 2">LW9</strain>
    </source>
</reference>